<dbReference type="STRING" id="388408.LAX5112_01348"/>
<reference evidence="11" key="1">
    <citation type="submission" date="2015-07" db="EMBL/GenBank/DDBJ databases">
        <authorList>
            <person name="Rodrigo-Torres Lidia"/>
            <person name="Arahal R.David."/>
        </authorList>
    </citation>
    <scope>NUCLEOTIDE SEQUENCE [LARGE SCALE GENOMIC DNA]</scope>
    <source>
        <strain evidence="11">CECT 5112</strain>
    </source>
</reference>
<feature type="domain" description="Methyl-accepting transducer" evidence="7">
    <location>
        <begin position="559"/>
        <end position="795"/>
    </location>
</feature>
<dbReference type="SMART" id="SM00283">
    <property type="entry name" value="MA"/>
    <property type="match status" value="1"/>
</dbReference>
<evidence type="ECO:0000259" key="9">
    <source>
        <dbReference type="PROSITE" id="PS50885"/>
    </source>
</evidence>
<dbReference type="SMART" id="SM00304">
    <property type="entry name" value="HAMP"/>
    <property type="match status" value="1"/>
</dbReference>
<dbReference type="InterPro" id="IPR003660">
    <property type="entry name" value="HAMP_dom"/>
</dbReference>
<dbReference type="AlphaFoldDB" id="A0A0M6ZYR8"/>
<name>A0A0M6ZYR8_9HYPH</name>
<evidence type="ECO:0000259" key="7">
    <source>
        <dbReference type="PROSITE" id="PS50111"/>
    </source>
</evidence>
<dbReference type="GO" id="GO:0005886">
    <property type="term" value="C:plasma membrane"/>
    <property type="evidence" value="ECO:0007669"/>
    <property type="project" value="UniProtKB-SubCell"/>
</dbReference>
<organism evidence="10 11">
    <name type="scientific">Roseibium alexandrii</name>
    <dbReference type="NCBI Taxonomy" id="388408"/>
    <lineage>
        <taxon>Bacteria</taxon>
        <taxon>Pseudomonadati</taxon>
        <taxon>Pseudomonadota</taxon>
        <taxon>Alphaproteobacteria</taxon>
        <taxon>Hyphomicrobiales</taxon>
        <taxon>Stappiaceae</taxon>
        <taxon>Roseibium</taxon>
    </lineage>
</organism>
<comment type="similarity">
    <text evidence="4">Belongs to the methyl-accepting chemotaxis (MCP) protein family.</text>
</comment>
<evidence type="ECO:0000256" key="6">
    <source>
        <dbReference type="SAM" id="Phobius"/>
    </source>
</evidence>
<keyword evidence="11" id="KW-1185">Reference proteome</keyword>
<dbReference type="OrthoDB" id="3378718at2"/>
<evidence type="ECO:0000313" key="10">
    <source>
        <dbReference type="EMBL" id="CTQ67356.1"/>
    </source>
</evidence>
<dbReference type="InterPro" id="IPR004089">
    <property type="entry name" value="MCPsignal_dom"/>
</dbReference>
<dbReference type="PANTHER" id="PTHR32089:SF112">
    <property type="entry name" value="LYSOZYME-LIKE PROTEIN-RELATED"/>
    <property type="match status" value="1"/>
</dbReference>
<dbReference type="SUPFAM" id="SSF58104">
    <property type="entry name" value="Methyl-accepting chemotaxis protein (MCP) signaling domain"/>
    <property type="match status" value="1"/>
</dbReference>
<dbReference type="Proteomes" id="UP000053235">
    <property type="component" value="Unassembled WGS sequence"/>
</dbReference>
<dbReference type="Gene3D" id="1.10.287.950">
    <property type="entry name" value="Methyl-accepting chemotaxis protein"/>
    <property type="match status" value="1"/>
</dbReference>
<dbReference type="GO" id="GO:0007165">
    <property type="term" value="P:signal transduction"/>
    <property type="evidence" value="ECO:0007669"/>
    <property type="project" value="UniProtKB-KW"/>
</dbReference>
<accession>A0A0M6ZYR8</accession>
<dbReference type="PROSITE" id="PS50885">
    <property type="entry name" value="HAMP"/>
    <property type="match status" value="1"/>
</dbReference>
<evidence type="ECO:0000256" key="3">
    <source>
        <dbReference type="ARBA" id="ARBA00023224"/>
    </source>
</evidence>
<feature type="transmembrane region" description="Helical" evidence="6">
    <location>
        <begin position="20"/>
        <end position="43"/>
    </location>
</feature>
<evidence type="ECO:0000256" key="4">
    <source>
        <dbReference type="ARBA" id="ARBA00029447"/>
    </source>
</evidence>
<keyword evidence="2" id="KW-1003">Cell membrane</keyword>
<evidence type="ECO:0000256" key="5">
    <source>
        <dbReference type="PROSITE-ProRule" id="PRU00284"/>
    </source>
</evidence>
<keyword evidence="3 5" id="KW-0807">Transducer</keyword>
<feature type="domain" description="T-SNARE coiled-coil homology" evidence="8">
    <location>
        <begin position="711"/>
        <end position="773"/>
    </location>
</feature>
<gene>
    <name evidence="10" type="primary">mcp4_3</name>
    <name evidence="10" type="ORF">LAX5112_01348</name>
</gene>
<evidence type="ECO:0000313" key="11">
    <source>
        <dbReference type="Proteomes" id="UP000053235"/>
    </source>
</evidence>
<dbReference type="PROSITE" id="PS50192">
    <property type="entry name" value="T_SNARE"/>
    <property type="match status" value="1"/>
</dbReference>
<dbReference type="Pfam" id="PF00015">
    <property type="entry name" value="MCPsignal"/>
    <property type="match status" value="1"/>
</dbReference>
<dbReference type="Gene3D" id="6.10.340.10">
    <property type="match status" value="1"/>
</dbReference>
<keyword evidence="6" id="KW-0812">Transmembrane</keyword>
<dbReference type="PROSITE" id="PS50111">
    <property type="entry name" value="CHEMOTAXIS_TRANSDUC_2"/>
    <property type="match status" value="1"/>
</dbReference>
<feature type="transmembrane region" description="Helical" evidence="6">
    <location>
        <begin position="442"/>
        <end position="464"/>
    </location>
</feature>
<dbReference type="PANTHER" id="PTHR32089">
    <property type="entry name" value="METHYL-ACCEPTING CHEMOTAXIS PROTEIN MCPB"/>
    <property type="match status" value="1"/>
</dbReference>
<proteinExistence type="inferred from homology"/>
<evidence type="ECO:0000256" key="2">
    <source>
        <dbReference type="ARBA" id="ARBA00022519"/>
    </source>
</evidence>
<dbReference type="EMBL" id="CXWD01000004">
    <property type="protein sequence ID" value="CTQ67356.1"/>
    <property type="molecule type" value="Genomic_DNA"/>
</dbReference>
<protein>
    <submittedName>
        <fullName evidence="10">Methyl-accepting chemotaxis protein 4</fullName>
    </submittedName>
</protein>
<dbReference type="CDD" id="cd06225">
    <property type="entry name" value="HAMP"/>
    <property type="match status" value="1"/>
</dbReference>
<keyword evidence="2" id="KW-0997">Cell inner membrane</keyword>
<evidence type="ECO:0000259" key="8">
    <source>
        <dbReference type="PROSITE" id="PS50192"/>
    </source>
</evidence>
<dbReference type="Pfam" id="PF00672">
    <property type="entry name" value="HAMP"/>
    <property type="match status" value="1"/>
</dbReference>
<feature type="domain" description="HAMP" evidence="9">
    <location>
        <begin position="466"/>
        <end position="519"/>
    </location>
</feature>
<sequence length="815" mass="85495">MNSLVKFFSNLKFSYKVWSGFAAILLLTLIVGGVATFAILGLAERTQVSDKTSAAMAGLNQAANAREAYLKAPSTRNAEEATQRLDDLRELVMPLHKAVADGTPATDKLGSARQKVEELEGTFKRLTSAMSAQSAALETVMSMSAKLSDLTHLIGEAVTKEQQSAVAAAQVAKATQDAARLYGIAAAEVETQAKSLAPRFGHGGQYKAKDLTDDVMAEINDGISTMIAAAERLETASLATLKPEDSKLLADSARAFPVALSDLLGETNLFNRAGKKKTVADLVTVLQDGSLNARIAIYETFGEELEKATENQSRLAALAGISRQAIALAQATTTTRAGTVEFATGLGTVTADEIRDVADELQTISAAMKEAGETIPEATDSISSVRDATLAFADAFDEIVTAKAERDTLLAQMQSLSNDVGSEITAIAAGQSTLTRAASQNALYQIGVALAVAISAGFLLAYVLSLAITRPIGSLTQVMARLAGGERDMEIPDTDRLDEIGEMSRTVEVFKTNAQERARLRADQEADQKTRQSRQQQIDTLINDFRATAQDLLESVEATAETLDQTAQNLTGIAQDSASSANNTLTASSDAAQNVQTVASAAEELAASIGEITAQVSRTTQVVAKATEGTRTTNQKVEGLSASASKIGEVVTLIQAIAEQTNLLALNATIEAARAGEAGKGFAVVAAEVKELATQTSKATEEISSQIAAIQIATQESADAIGSITETMDEVNSYTSAIAAAVEQQGSATSEISRNIQQTSEGTKVVTDNVTELSEAVTRTNASAGEVVTASDDLNTKTEALKLAVDRFLEDVAAA</sequence>
<keyword evidence="6" id="KW-1133">Transmembrane helix</keyword>
<comment type="subcellular location">
    <subcellularLocation>
        <location evidence="1">Cell inner membrane</location>
        <topology evidence="1">Multi-pass membrane protein</topology>
    </subcellularLocation>
</comment>
<dbReference type="InterPro" id="IPR000727">
    <property type="entry name" value="T_SNARE_dom"/>
</dbReference>
<keyword evidence="6" id="KW-0472">Membrane</keyword>
<evidence type="ECO:0000256" key="1">
    <source>
        <dbReference type="ARBA" id="ARBA00004429"/>
    </source>
</evidence>